<feature type="transmembrane region" description="Helical" evidence="1">
    <location>
        <begin position="12"/>
        <end position="31"/>
    </location>
</feature>
<keyword evidence="1" id="KW-1133">Transmembrane helix</keyword>
<dbReference type="AlphaFoldDB" id="A0A075HCZ5"/>
<keyword evidence="1" id="KW-0472">Membrane</keyword>
<evidence type="ECO:0000313" key="2">
    <source>
        <dbReference type="EMBL" id="AIF13060.1"/>
    </source>
</evidence>
<accession>A0A075HCZ5</accession>
<organism evidence="2">
    <name type="scientific">uncultured marine group II/III euryarchaeote KM3_59_C08</name>
    <dbReference type="NCBI Taxonomy" id="1456467"/>
    <lineage>
        <taxon>Archaea</taxon>
        <taxon>Methanobacteriati</taxon>
        <taxon>Methanobacteriota</taxon>
        <taxon>environmental samples</taxon>
    </lineage>
</organism>
<feature type="transmembrane region" description="Helical" evidence="1">
    <location>
        <begin position="43"/>
        <end position="66"/>
    </location>
</feature>
<sequence>MKMAKNWNTILRWVHLIFGFCFSIYFGAITFTGNIDYWDGQPWVTMTMGTVVLGIVFWTGIIKWQLPRIKKWNRNRKKSKVATN</sequence>
<proteinExistence type="predicted"/>
<keyword evidence="1" id="KW-0812">Transmembrane</keyword>
<evidence type="ECO:0008006" key="3">
    <source>
        <dbReference type="Google" id="ProtNLM"/>
    </source>
</evidence>
<evidence type="ECO:0000256" key="1">
    <source>
        <dbReference type="SAM" id="Phobius"/>
    </source>
</evidence>
<reference evidence="2" key="1">
    <citation type="journal article" date="2014" name="Genome Biol. Evol.">
        <title>Pangenome evidence for extensive interdomain horizontal transfer affecting lineage core and shell genes in uncultured planktonic thaumarchaeota and euryarchaeota.</title>
        <authorList>
            <person name="Deschamps P."/>
            <person name="Zivanovic Y."/>
            <person name="Moreira D."/>
            <person name="Rodriguez-Valera F."/>
            <person name="Lopez-Garcia P."/>
        </authorList>
    </citation>
    <scope>NUCLEOTIDE SEQUENCE</scope>
</reference>
<name>A0A075HCZ5_9EURY</name>
<dbReference type="EMBL" id="KF900962">
    <property type="protein sequence ID" value="AIF13060.1"/>
    <property type="molecule type" value="Genomic_DNA"/>
</dbReference>
<protein>
    <recommendedName>
        <fullName evidence="3">2TM domain-containing protein</fullName>
    </recommendedName>
</protein>